<keyword evidence="1" id="KW-1133">Transmembrane helix</keyword>
<dbReference type="RefSeq" id="WP_126756217.1">
    <property type="nucleotide sequence ID" value="NZ_PIPQ01000001.1"/>
</dbReference>
<accession>A0A432X8W2</accession>
<dbReference type="OrthoDB" id="6237896at2"/>
<keyword evidence="1" id="KW-0812">Transmembrane</keyword>
<sequence>MLFRSISSLKGNPIKHQKGQSLVEGLVALPLFFLLAAAIVQLIWLFLAQQLLISATSYVALYAATAPEDTLAQQAVFQQRIKPLGQHVPLPHIHLVLPDKKQAQAVADYNANTQTFTLDPVYAKLQLKEKYDVSLEEAEQWLQLSNLEVQVRWCFKLKVPVVAKLIKKAFSQGDGACGVESLLLTGVYVPLTSTAKVPLHRKREWHY</sequence>
<evidence type="ECO:0000313" key="2">
    <source>
        <dbReference type="EMBL" id="RUO43828.1"/>
    </source>
</evidence>
<proteinExistence type="predicted"/>
<dbReference type="Proteomes" id="UP000286976">
    <property type="component" value="Unassembled WGS sequence"/>
</dbReference>
<evidence type="ECO:0000256" key="1">
    <source>
        <dbReference type="SAM" id="Phobius"/>
    </source>
</evidence>
<evidence type="ECO:0008006" key="4">
    <source>
        <dbReference type="Google" id="ProtNLM"/>
    </source>
</evidence>
<dbReference type="AlphaFoldDB" id="A0A432X8W2"/>
<gene>
    <name evidence="2" type="ORF">CWE15_01100</name>
</gene>
<organism evidence="2 3">
    <name type="scientific">Aliidiomarina taiwanensis</name>
    <dbReference type="NCBI Taxonomy" id="946228"/>
    <lineage>
        <taxon>Bacteria</taxon>
        <taxon>Pseudomonadati</taxon>
        <taxon>Pseudomonadota</taxon>
        <taxon>Gammaproteobacteria</taxon>
        <taxon>Alteromonadales</taxon>
        <taxon>Idiomarinaceae</taxon>
        <taxon>Aliidiomarina</taxon>
    </lineage>
</organism>
<evidence type="ECO:0000313" key="3">
    <source>
        <dbReference type="Proteomes" id="UP000286976"/>
    </source>
</evidence>
<keyword evidence="3" id="KW-1185">Reference proteome</keyword>
<protein>
    <recommendedName>
        <fullName evidence="4">Pilus assembly protein</fullName>
    </recommendedName>
</protein>
<comment type="caution">
    <text evidence="2">The sequence shown here is derived from an EMBL/GenBank/DDBJ whole genome shotgun (WGS) entry which is preliminary data.</text>
</comment>
<keyword evidence="1" id="KW-0472">Membrane</keyword>
<name>A0A432X8W2_9GAMM</name>
<reference evidence="2 3" key="1">
    <citation type="journal article" date="2011" name="Front. Microbiol.">
        <title>Genomic signatures of strain selection and enhancement in Bacillus atrophaeus var. globigii, a historical biowarfare simulant.</title>
        <authorList>
            <person name="Gibbons H.S."/>
            <person name="Broomall S.M."/>
            <person name="McNew L.A."/>
            <person name="Daligault H."/>
            <person name="Chapman C."/>
            <person name="Bruce D."/>
            <person name="Karavis M."/>
            <person name="Krepps M."/>
            <person name="McGregor P.A."/>
            <person name="Hong C."/>
            <person name="Park K.H."/>
            <person name="Akmal A."/>
            <person name="Feldman A."/>
            <person name="Lin J.S."/>
            <person name="Chang W.E."/>
            <person name="Higgs B.W."/>
            <person name="Demirev P."/>
            <person name="Lindquist J."/>
            <person name="Liem A."/>
            <person name="Fochler E."/>
            <person name="Read T.D."/>
            <person name="Tapia R."/>
            <person name="Johnson S."/>
            <person name="Bishop-Lilly K.A."/>
            <person name="Detter C."/>
            <person name="Han C."/>
            <person name="Sozhamannan S."/>
            <person name="Rosenzweig C.N."/>
            <person name="Skowronski E.W."/>
        </authorList>
    </citation>
    <scope>NUCLEOTIDE SEQUENCE [LARGE SCALE GENOMIC DNA]</scope>
    <source>
        <strain evidence="2 3">AIT1</strain>
    </source>
</reference>
<feature type="transmembrane region" description="Helical" evidence="1">
    <location>
        <begin position="21"/>
        <end position="47"/>
    </location>
</feature>
<dbReference type="EMBL" id="PIPQ01000001">
    <property type="protein sequence ID" value="RUO43828.1"/>
    <property type="molecule type" value="Genomic_DNA"/>
</dbReference>